<sequence>MERCKASTSDEKLAAMEKKISWLLDSGASYHMTGHSKLLRAKINVAPVPVILPNGEITHATIMGDVWLSSRVGTKEMEHHILITQIDDSSPTNEGPPTRQEVNSSTDRGNLSSEQTQPPEEVHALNPTTGDTSLCMPASQETRPNHSRATTLA</sequence>
<protein>
    <recommendedName>
        <fullName evidence="2">Retrovirus-related Pol polyprotein from transposon TNT 1-94-like beta-barrel domain-containing protein</fullName>
    </recommendedName>
</protein>
<feature type="region of interest" description="Disordered" evidence="1">
    <location>
        <begin position="84"/>
        <end position="153"/>
    </location>
</feature>
<dbReference type="Proteomes" id="UP001152484">
    <property type="component" value="Unassembled WGS sequence"/>
</dbReference>
<accession>A0A9P0YXV3</accession>
<dbReference type="OrthoDB" id="1745225at2759"/>
<evidence type="ECO:0000259" key="2">
    <source>
        <dbReference type="Pfam" id="PF22936"/>
    </source>
</evidence>
<feature type="compositionally biased region" description="Polar residues" evidence="1">
    <location>
        <begin position="86"/>
        <end position="118"/>
    </location>
</feature>
<comment type="caution">
    <text evidence="3">The sequence shown here is derived from an EMBL/GenBank/DDBJ whole genome shotgun (WGS) entry which is preliminary data.</text>
</comment>
<dbReference type="EMBL" id="CAMAPE010000010">
    <property type="protein sequence ID" value="CAH9078640.1"/>
    <property type="molecule type" value="Genomic_DNA"/>
</dbReference>
<evidence type="ECO:0000256" key="1">
    <source>
        <dbReference type="SAM" id="MobiDB-lite"/>
    </source>
</evidence>
<evidence type="ECO:0000313" key="4">
    <source>
        <dbReference type="Proteomes" id="UP001152484"/>
    </source>
</evidence>
<evidence type="ECO:0000313" key="3">
    <source>
        <dbReference type="EMBL" id="CAH9078640.1"/>
    </source>
</evidence>
<dbReference type="InterPro" id="IPR054722">
    <property type="entry name" value="PolX-like_BBD"/>
</dbReference>
<dbReference type="Pfam" id="PF22936">
    <property type="entry name" value="Pol_BBD"/>
    <property type="match status" value="1"/>
</dbReference>
<name>A0A9P0YXV3_CUSEU</name>
<dbReference type="AlphaFoldDB" id="A0A9P0YXV3"/>
<gene>
    <name evidence="3" type="ORF">CEURO_LOCUS6864</name>
</gene>
<proteinExistence type="predicted"/>
<reference evidence="3" key="1">
    <citation type="submission" date="2022-07" db="EMBL/GenBank/DDBJ databases">
        <authorList>
            <person name="Macas J."/>
            <person name="Novak P."/>
            <person name="Neumann P."/>
        </authorList>
    </citation>
    <scope>NUCLEOTIDE SEQUENCE</scope>
</reference>
<keyword evidence="4" id="KW-1185">Reference proteome</keyword>
<feature type="compositionally biased region" description="Polar residues" evidence="1">
    <location>
        <begin position="139"/>
        <end position="153"/>
    </location>
</feature>
<organism evidence="3 4">
    <name type="scientific">Cuscuta europaea</name>
    <name type="common">European dodder</name>
    <dbReference type="NCBI Taxonomy" id="41803"/>
    <lineage>
        <taxon>Eukaryota</taxon>
        <taxon>Viridiplantae</taxon>
        <taxon>Streptophyta</taxon>
        <taxon>Embryophyta</taxon>
        <taxon>Tracheophyta</taxon>
        <taxon>Spermatophyta</taxon>
        <taxon>Magnoliopsida</taxon>
        <taxon>eudicotyledons</taxon>
        <taxon>Gunneridae</taxon>
        <taxon>Pentapetalae</taxon>
        <taxon>asterids</taxon>
        <taxon>lamiids</taxon>
        <taxon>Solanales</taxon>
        <taxon>Convolvulaceae</taxon>
        <taxon>Cuscuteae</taxon>
        <taxon>Cuscuta</taxon>
        <taxon>Cuscuta subgen. Cuscuta</taxon>
    </lineage>
</organism>
<feature type="domain" description="Retrovirus-related Pol polyprotein from transposon TNT 1-94-like beta-barrel" evidence="2">
    <location>
        <begin position="22"/>
        <end position="74"/>
    </location>
</feature>